<proteinExistence type="predicted"/>
<sequence length="187" mass="20358">MSAEVEADEDARLGIYRAFAQAGRSASTRELAVAVGRDDQSVRASIRRLAEARHLALDDDGEIVLAHPFATRNIGFSVMGATRLWWGGCAWDSFAIPHLVPDEPNVLVATRCPNCEKPLAWNVNRHEPPAGPEVAHFLVPMHAVWDDVVHACSHQQIFCSPAEALPQGTDAPLARRPSLSPRYAPGP</sequence>
<reference evidence="1 2" key="1">
    <citation type="submission" date="2023-12" db="EMBL/GenBank/DDBJ databases">
        <title>Micromonospora sp. nov., isolated from Atacama Desert.</title>
        <authorList>
            <person name="Carro L."/>
            <person name="Golinska P."/>
            <person name="Klenk H.-P."/>
            <person name="Goodfellow M."/>
        </authorList>
    </citation>
    <scope>NUCLEOTIDE SEQUENCE [LARGE SCALE GENOMIC DNA]</scope>
    <source>
        <strain evidence="1 2">4G53</strain>
    </source>
</reference>
<accession>A0ABU5J7E0</accession>
<gene>
    <name evidence="1" type="primary">merB</name>
    <name evidence="1" type="ORF">U2F25_03145</name>
</gene>
<dbReference type="InterPro" id="IPR053717">
    <property type="entry name" value="MerB_lyase_sf"/>
</dbReference>
<dbReference type="EMBL" id="JAXOTQ010000003">
    <property type="protein sequence ID" value="MDZ5488468.1"/>
    <property type="molecule type" value="Genomic_DNA"/>
</dbReference>
<evidence type="ECO:0000313" key="1">
    <source>
        <dbReference type="EMBL" id="MDZ5488468.1"/>
    </source>
</evidence>
<keyword evidence="1" id="KW-0456">Lyase</keyword>
<dbReference type="SUPFAM" id="SSF160387">
    <property type="entry name" value="NosL/MerB-like"/>
    <property type="match status" value="1"/>
</dbReference>
<dbReference type="EC" id="4.99.1.2" evidence="1"/>
<dbReference type="Pfam" id="PF03243">
    <property type="entry name" value="MerB"/>
    <property type="match status" value="1"/>
</dbReference>
<dbReference type="Proteomes" id="UP001290101">
    <property type="component" value="Unassembled WGS sequence"/>
</dbReference>
<dbReference type="InterPro" id="IPR004927">
    <property type="entry name" value="MerB"/>
</dbReference>
<dbReference type="RefSeq" id="WP_322439043.1">
    <property type="nucleotide sequence ID" value="NZ_JAXOTQ010000003.1"/>
</dbReference>
<protein>
    <submittedName>
        <fullName evidence="1">Organomercurial lyase</fullName>
        <ecNumber evidence="1">4.99.1.2</ecNumber>
    </submittedName>
</protein>
<evidence type="ECO:0000313" key="2">
    <source>
        <dbReference type="Proteomes" id="UP001290101"/>
    </source>
</evidence>
<dbReference type="GO" id="GO:0018836">
    <property type="term" value="F:alkylmercury lyase activity"/>
    <property type="evidence" value="ECO:0007669"/>
    <property type="project" value="UniProtKB-EC"/>
</dbReference>
<organism evidence="1 2">
    <name type="scientific">Micromonospora sicca</name>
    <dbReference type="NCBI Taxonomy" id="2202420"/>
    <lineage>
        <taxon>Bacteria</taxon>
        <taxon>Bacillati</taxon>
        <taxon>Actinomycetota</taxon>
        <taxon>Actinomycetes</taxon>
        <taxon>Micromonosporales</taxon>
        <taxon>Micromonosporaceae</taxon>
        <taxon>Micromonospora</taxon>
    </lineage>
</organism>
<comment type="caution">
    <text evidence="1">The sequence shown here is derived from an EMBL/GenBank/DDBJ whole genome shotgun (WGS) entry which is preliminary data.</text>
</comment>
<name>A0ABU5J7E0_9ACTN</name>
<keyword evidence="2" id="KW-1185">Reference proteome</keyword>
<dbReference type="Gene3D" id="3.30.450.410">
    <property type="match status" value="1"/>
</dbReference>